<protein>
    <submittedName>
        <fullName evidence="2">Uncharacterized protein</fullName>
    </submittedName>
</protein>
<dbReference type="Proteomes" id="UP000290191">
    <property type="component" value="Unassembled WGS sequence"/>
</dbReference>
<proteinExistence type="predicted"/>
<keyword evidence="1" id="KW-0812">Transmembrane</keyword>
<gene>
    <name evidence="2" type="ORF">CRV06_11640</name>
</gene>
<evidence type="ECO:0000256" key="1">
    <source>
        <dbReference type="SAM" id="Phobius"/>
    </source>
</evidence>
<evidence type="ECO:0000313" key="2">
    <source>
        <dbReference type="EMBL" id="RXJ62077.1"/>
    </source>
</evidence>
<dbReference type="EMBL" id="PDKO01000010">
    <property type="protein sequence ID" value="RXJ62077.1"/>
    <property type="molecule type" value="Genomic_DNA"/>
</dbReference>
<keyword evidence="1" id="KW-1133">Transmembrane helix</keyword>
<keyword evidence="3" id="KW-1185">Reference proteome</keyword>
<comment type="caution">
    <text evidence="2">The sequence shown here is derived from an EMBL/GenBank/DDBJ whole genome shotgun (WGS) entry which is preliminary data.</text>
</comment>
<sequence length="191" mass="22550">MGRGARDSLVVNNFFTFASIVIITITLTLYTKYIRNDSDKLKIKELQCQKQSYTKVTLFNHKLLKKSIKALNKGYYKVEGAYLKSQINKSIIEDVISLEEIEKYYETLIGVEPKKEIEKFLKIRFELVENDKSDKESKEKERFKAGTLITSFRINSKELLRFESDFKFMYKNAIKQRVDCSMKVYKNYVKN</sequence>
<dbReference type="AlphaFoldDB" id="A0A4Q0XWX4"/>
<dbReference type="RefSeq" id="WP_129082602.1">
    <property type="nucleotide sequence ID" value="NZ_CP041070.1"/>
</dbReference>
<keyword evidence="1" id="KW-0472">Membrane</keyword>
<feature type="transmembrane region" description="Helical" evidence="1">
    <location>
        <begin position="14"/>
        <end position="34"/>
    </location>
</feature>
<organism evidence="2 3">
    <name type="scientific">Halarcobacter anaerophilus</name>
    <dbReference type="NCBI Taxonomy" id="877500"/>
    <lineage>
        <taxon>Bacteria</taxon>
        <taxon>Pseudomonadati</taxon>
        <taxon>Campylobacterota</taxon>
        <taxon>Epsilonproteobacteria</taxon>
        <taxon>Campylobacterales</taxon>
        <taxon>Arcobacteraceae</taxon>
        <taxon>Halarcobacter</taxon>
    </lineage>
</organism>
<dbReference type="STRING" id="877500.GCA_000935065_00899"/>
<evidence type="ECO:0000313" key="3">
    <source>
        <dbReference type="Proteomes" id="UP000290191"/>
    </source>
</evidence>
<accession>A0A4Q0XWX4</accession>
<reference evidence="2 3" key="1">
    <citation type="submission" date="2017-10" db="EMBL/GenBank/DDBJ databases">
        <title>Genomics of the genus Arcobacter.</title>
        <authorList>
            <person name="Perez-Cataluna A."/>
            <person name="Figueras M.J."/>
        </authorList>
    </citation>
    <scope>NUCLEOTIDE SEQUENCE [LARGE SCALE GENOMIC DNA]</scope>
    <source>
        <strain evidence="2 3">DSM 24636</strain>
    </source>
</reference>
<name>A0A4Q0XWX4_9BACT</name>
<dbReference type="OrthoDB" id="5343209at2"/>